<gene>
    <name evidence="1" type="ORF">ED173_20800</name>
</gene>
<accession>A0A3J8T850</accession>
<reference evidence="1" key="1">
    <citation type="submission" date="2018-10" db="EMBL/GenBank/DDBJ databases">
        <authorList>
            <consortium name="PulseNet: The National Subtyping Network for Foodborne Disease Surveillance"/>
            <person name="Tarr C.L."/>
            <person name="Trees E."/>
            <person name="Katz L.S."/>
            <person name="Carleton-Romer H.A."/>
            <person name="Stroika S."/>
            <person name="Kucerova Z."/>
            <person name="Roache K.F."/>
            <person name="Sabol A.L."/>
            <person name="Besser J."/>
            <person name="Gerner-Smidt P."/>
        </authorList>
    </citation>
    <scope>NUCLEOTIDE SEQUENCE [LARGE SCALE GENOMIC DNA]</scope>
    <source>
        <strain evidence="1">PNUSAS059279</strain>
    </source>
</reference>
<dbReference type="Proteomes" id="UP000885417">
    <property type="component" value="Unassembled WGS sequence"/>
</dbReference>
<proteinExistence type="predicted"/>
<dbReference type="AlphaFoldDB" id="A0A3J8T850"/>
<protein>
    <submittedName>
        <fullName evidence="1">Uncharacterized protein</fullName>
    </submittedName>
</protein>
<comment type="caution">
    <text evidence="1">The sequence shown here is derived from an EMBL/GenBank/DDBJ whole genome shotgun (WGS) entry which is preliminary data.</text>
</comment>
<name>A0A3J8T850_SALER</name>
<organism evidence="1">
    <name type="scientific">Salmonella enterica</name>
    <name type="common">Salmonella choleraesuis</name>
    <dbReference type="NCBI Taxonomy" id="28901"/>
    <lineage>
        <taxon>Bacteria</taxon>
        <taxon>Pseudomonadati</taxon>
        <taxon>Pseudomonadota</taxon>
        <taxon>Gammaproteobacteria</taxon>
        <taxon>Enterobacterales</taxon>
        <taxon>Enterobacteriaceae</taxon>
        <taxon>Salmonella</taxon>
    </lineage>
</organism>
<evidence type="ECO:0000313" key="1">
    <source>
        <dbReference type="EMBL" id="MFX65287.1"/>
    </source>
</evidence>
<sequence>MGILVTCRCELNHYNLGYNKEQDIRCFLYYEYHKVPEGNYFVLRGVLHMQNTGCIRKPDCDSAVVTQRQGADVVNFSGLRRWF</sequence>
<dbReference type="EMBL" id="RNGN01000113">
    <property type="protein sequence ID" value="MFX65287.1"/>
    <property type="molecule type" value="Genomic_DNA"/>
</dbReference>